<proteinExistence type="predicted"/>
<dbReference type="OrthoDB" id="5119511at2"/>
<gene>
    <name evidence="1" type="ORF">SAMN06295885_3427</name>
</gene>
<dbReference type="EMBL" id="FXBM01000003">
    <property type="protein sequence ID" value="SMH49857.1"/>
    <property type="molecule type" value="Genomic_DNA"/>
</dbReference>
<dbReference type="AlphaFoldDB" id="A0A1X7PGD1"/>
<name>A0A1X7PGD1_9MICO</name>
<evidence type="ECO:0000313" key="2">
    <source>
        <dbReference type="Proteomes" id="UP000193711"/>
    </source>
</evidence>
<sequence length="122" mass="13081">MERIHYAGSSVLTGSAIARALVRYAEALAMRKGSMTVEIPVRRPSGGEGRASLLIGPASQLFSETEDSAYDEIVDEELVARLTGETERLGVSHPVAEAASDDGGAQLGDFEFRRLGDDERGR</sequence>
<protein>
    <submittedName>
        <fullName evidence="1">Uncharacterized protein</fullName>
    </submittedName>
</protein>
<dbReference type="RefSeq" id="WP_085477799.1">
    <property type="nucleotide sequence ID" value="NZ_FXBM01000003.1"/>
</dbReference>
<dbReference type="STRING" id="1891671.SAMN06295885_3427"/>
<keyword evidence="2" id="KW-1185">Reference proteome</keyword>
<evidence type="ECO:0000313" key="1">
    <source>
        <dbReference type="EMBL" id="SMH49857.1"/>
    </source>
</evidence>
<reference evidence="2" key="1">
    <citation type="submission" date="2017-04" db="EMBL/GenBank/DDBJ databases">
        <authorList>
            <person name="Varghese N."/>
            <person name="Submissions S."/>
        </authorList>
    </citation>
    <scope>NUCLEOTIDE SEQUENCE [LARGE SCALE GENOMIC DNA]</scope>
    <source>
        <strain evidence="2">VKM Ac-2121</strain>
    </source>
</reference>
<accession>A0A1X7PGD1</accession>
<dbReference type="Proteomes" id="UP000193711">
    <property type="component" value="Unassembled WGS sequence"/>
</dbReference>
<organism evidence="1 2">
    <name type="scientific">Rathayibacter oskolensis</name>
    <dbReference type="NCBI Taxonomy" id="1891671"/>
    <lineage>
        <taxon>Bacteria</taxon>
        <taxon>Bacillati</taxon>
        <taxon>Actinomycetota</taxon>
        <taxon>Actinomycetes</taxon>
        <taxon>Micrococcales</taxon>
        <taxon>Microbacteriaceae</taxon>
        <taxon>Rathayibacter</taxon>
    </lineage>
</organism>